<dbReference type="GO" id="GO:0000030">
    <property type="term" value="F:mannosyltransferase activity"/>
    <property type="evidence" value="ECO:0007669"/>
    <property type="project" value="TreeGrafter"/>
</dbReference>
<dbReference type="GO" id="GO:0005637">
    <property type="term" value="C:nuclear inner membrane"/>
    <property type="evidence" value="ECO:0007669"/>
    <property type="project" value="TreeGrafter"/>
</dbReference>
<evidence type="ECO:0000313" key="11">
    <source>
        <dbReference type="Proteomes" id="UP001075354"/>
    </source>
</evidence>
<evidence type="ECO:0000256" key="4">
    <source>
        <dbReference type="ARBA" id="ARBA00022679"/>
    </source>
</evidence>
<evidence type="ECO:0000256" key="1">
    <source>
        <dbReference type="ARBA" id="ARBA00004141"/>
    </source>
</evidence>
<evidence type="ECO:0000256" key="5">
    <source>
        <dbReference type="ARBA" id="ARBA00022692"/>
    </source>
</evidence>
<dbReference type="EMBL" id="JAPTSV010000012">
    <property type="protein sequence ID" value="KAJ1522058.1"/>
    <property type="molecule type" value="Genomic_DNA"/>
</dbReference>
<feature type="transmembrane region" description="Helical" evidence="9">
    <location>
        <begin position="344"/>
        <end position="362"/>
    </location>
</feature>
<feature type="transmembrane region" description="Helical" evidence="9">
    <location>
        <begin position="477"/>
        <end position="501"/>
    </location>
</feature>
<feature type="region of interest" description="Disordered" evidence="8">
    <location>
        <begin position="1"/>
        <end position="22"/>
    </location>
</feature>
<evidence type="ECO:0000256" key="9">
    <source>
        <dbReference type="SAM" id="Phobius"/>
    </source>
</evidence>
<feature type="transmembrane region" description="Helical" evidence="9">
    <location>
        <begin position="246"/>
        <end position="264"/>
    </location>
</feature>
<comment type="subcellular location">
    <subcellularLocation>
        <location evidence="1">Membrane</location>
        <topology evidence="1">Multi-pass membrane protein</topology>
    </subcellularLocation>
</comment>
<gene>
    <name evidence="10" type="ORF">ONE63_002373</name>
</gene>
<evidence type="ECO:0000256" key="2">
    <source>
        <dbReference type="ARBA" id="ARBA00008744"/>
    </source>
</evidence>
<dbReference type="Proteomes" id="UP001075354">
    <property type="component" value="Chromosome 12"/>
</dbReference>
<feature type="compositionally biased region" description="Polar residues" evidence="8">
    <location>
        <begin position="12"/>
        <end position="21"/>
    </location>
</feature>
<keyword evidence="4" id="KW-0808">Transferase</keyword>
<keyword evidence="3" id="KW-0328">Glycosyltransferase</keyword>
<feature type="transmembrane region" description="Helical" evidence="9">
    <location>
        <begin position="52"/>
        <end position="69"/>
    </location>
</feature>
<evidence type="ECO:0008006" key="12">
    <source>
        <dbReference type="Google" id="ProtNLM"/>
    </source>
</evidence>
<feature type="transmembrane region" description="Helical" evidence="9">
    <location>
        <begin position="296"/>
        <end position="314"/>
    </location>
</feature>
<dbReference type="PANTHER" id="PTHR31488:SF1">
    <property type="entry name" value="C-MANNOSYLTRANSFERASE DPY19L1"/>
    <property type="match status" value="1"/>
</dbReference>
<feature type="transmembrane region" description="Helical" evidence="9">
    <location>
        <begin position="374"/>
        <end position="392"/>
    </location>
</feature>
<feature type="transmembrane region" description="Helical" evidence="9">
    <location>
        <begin position="187"/>
        <end position="208"/>
    </location>
</feature>
<evidence type="ECO:0000256" key="6">
    <source>
        <dbReference type="ARBA" id="ARBA00022989"/>
    </source>
</evidence>
<keyword evidence="11" id="KW-1185">Reference proteome</keyword>
<dbReference type="AlphaFoldDB" id="A0AAV7X804"/>
<reference evidence="10" key="1">
    <citation type="submission" date="2022-12" db="EMBL/GenBank/DDBJ databases">
        <title>Chromosome-level genome assembly of the bean flower thrips Megalurothrips usitatus.</title>
        <authorList>
            <person name="Ma L."/>
            <person name="Liu Q."/>
            <person name="Li H."/>
            <person name="Cai W."/>
        </authorList>
    </citation>
    <scope>NUCLEOTIDE SEQUENCE</scope>
    <source>
        <strain evidence="10">Cailab_2022a</strain>
    </source>
</reference>
<sequence>MSLRRSKLSAAQKCTDSNKNTPIVGEKHGFSYDQKDDSVNAMASKCVETRRFTMLVLGFLAGILHYYHVSVLYENDRHFSHLSSLEREMCFRSEMGLYYSFYKRIIYSQSFLEGLHSLKSDNLTEYPSTINSLSKFNIYPEVMIAGLYRTYQYFLQAFNSTGRTCYTVNRGGGWPPVESCIGLGDPILFYLEVVWIFAGITALLLFCLGTQLSGSLIGGLVTVTSFFTNHTESTRVQWTPPLRESFAYPMIVLHLLTITSILHNKKNIQGAGYKFQEGIIAFSTLVSLLFWQFSQFILACEIAILIVTYSIGIIKRNIFQKVFTCILTGYLAALLVLIGNHLLMLSFLTAILLSSWALLLYDRKLTQMDFSWGSIFRIAVAFSLTVGLKFSFPATGNDSHILKMFMSKIFESSNDFHTLMYICAPEFQSLPWSYVVAITKTLLLPLLAIILFILLFQQVRHLYLLQNSLKRAKCAHTFIILEPAHVFNICLLVAFLALALMAMRLKLFLTPQICVLVSLLASKQVLKVIPLMGGKHTHAQNMFLLAILVTLCFCGRDNIQSQHAVEGEYSNYPLEEILTWIKMKSNRHDVFAGPMPVMASVLLSTGRPIVNHPYYEDQEMRARTVQAYSVFSRKNSFEVFKAIQGLGANYVILEANKCFDQLQPRNGCKMTDLWDVEDPVNYRRPALCPQLFSGDASPFTRLFSNSEYAILYLTPNQQD</sequence>
<feature type="transmembrane region" description="Helical" evidence="9">
    <location>
        <begin position="321"/>
        <end position="338"/>
    </location>
</feature>
<evidence type="ECO:0000256" key="7">
    <source>
        <dbReference type="ARBA" id="ARBA00023136"/>
    </source>
</evidence>
<protein>
    <recommendedName>
        <fullName evidence="12">C-mannosyltransferase DPY19L1</fullName>
    </recommendedName>
</protein>
<evidence type="ECO:0000256" key="8">
    <source>
        <dbReference type="SAM" id="MobiDB-lite"/>
    </source>
</evidence>
<dbReference type="InterPro" id="IPR018732">
    <property type="entry name" value="Dpy-19/Dpy-19-like"/>
</dbReference>
<dbReference type="PANTHER" id="PTHR31488">
    <property type="entry name" value="DPY-19-LIKE 1, LIKE (H. SAPIENS)"/>
    <property type="match status" value="1"/>
</dbReference>
<proteinExistence type="inferred from homology"/>
<keyword evidence="6 9" id="KW-1133">Transmembrane helix</keyword>
<accession>A0AAV7X804</accession>
<evidence type="ECO:0000313" key="10">
    <source>
        <dbReference type="EMBL" id="KAJ1522058.1"/>
    </source>
</evidence>
<feature type="transmembrane region" description="Helical" evidence="9">
    <location>
        <begin position="434"/>
        <end position="456"/>
    </location>
</feature>
<keyword evidence="7 9" id="KW-0472">Membrane</keyword>
<dbReference type="Pfam" id="PF10034">
    <property type="entry name" value="Dpy19"/>
    <property type="match status" value="1"/>
</dbReference>
<comment type="similarity">
    <text evidence="2">Belongs to the dpy-19 family.</text>
</comment>
<evidence type="ECO:0000256" key="3">
    <source>
        <dbReference type="ARBA" id="ARBA00022676"/>
    </source>
</evidence>
<keyword evidence="5 9" id="KW-0812">Transmembrane</keyword>
<name>A0AAV7X804_9NEOP</name>
<comment type="caution">
    <text evidence="10">The sequence shown here is derived from an EMBL/GenBank/DDBJ whole genome shotgun (WGS) entry which is preliminary data.</text>
</comment>
<organism evidence="10 11">
    <name type="scientific">Megalurothrips usitatus</name>
    <name type="common">bean blossom thrips</name>
    <dbReference type="NCBI Taxonomy" id="439358"/>
    <lineage>
        <taxon>Eukaryota</taxon>
        <taxon>Metazoa</taxon>
        <taxon>Ecdysozoa</taxon>
        <taxon>Arthropoda</taxon>
        <taxon>Hexapoda</taxon>
        <taxon>Insecta</taxon>
        <taxon>Pterygota</taxon>
        <taxon>Neoptera</taxon>
        <taxon>Paraneoptera</taxon>
        <taxon>Thysanoptera</taxon>
        <taxon>Terebrantia</taxon>
        <taxon>Thripoidea</taxon>
        <taxon>Thripidae</taxon>
        <taxon>Megalurothrips</taxon>
    </lineage>
</organism>